<dbReference type="EMBL" id="RDBE01000010">
    <property type="protein sequence ID" value="RLV48019.1"/>
    <property type="molecule type" value="Genomic_DNA"/>
</dbReference>
<evidence type="ECO:0000256" key="1">
    <source>
        <dbReference type="SAM" id="MobiDB-lite"/>
    </source>
</evidence>
<dbReference type="AlphaFoldDB" id="A0A3L8P0C0"/>
<organism evidence="2 3">
    <name type="scientific">Nocardioides mangrovicus</name>
    <dbReference type="NCBI Taxonomy" id="2478913"/>
    <lineage>
        <taxon>Bacteria</taxon>
        <taxon>Bacillati</taxon>
        <taxon>Actinomycetota</taxon>
        <taxon>Actinomycetes</taxon>
        <taxon>Propionibacteriales</taxon>
        <taxon>Nocardioidaceae</taxon>
        <taxon>Nocardioides</taxon>
    </lineage>
</organism>
<dbReference type="Proteomes" id="UP000281708">
    <property type="component" value="Unassembled WGS sequence"/>
</dbReference>
<reference evidence="2 3" key="1">
    <citation type="submission" date="2018-10" db="EMBL/GenBank/DDBJ databases">
        <title>Marmoricola sp. 4Q3S-7 whole genome shotgun sequence.</title>
        <authorList>
            <person name="Li F."/>
        </authorList>
    </citation>
    <scope>NUCLEOTIDE SEQUENCE [LARGE SCALE GENOMIC DNA]</scope>
    <source>
        <strain evidence="2 3">4Q3S-7</strain>
    </source>
</reference>
<keyword evidence="3" id="KW-1185">Reference proteome</keyword>
<evidence type="ECO:0000313" key="3">
    <source>
        <dbReference type="Proteomes" id="UP000281708"/>
    </source>
</evidence>
<accession>A0A3L8P0C0</accession>
<name>A0A3L8P0C0_9ACTN</name>
<proteinExistence type="predicted"/>
<evidence type="ECO:0000313" key="2">
    <source>
        <dbReference type="EMBL" id="RLV48019.1"/>
    </source>
</evidence>
<comment type="caution">
    <text evidence="2">The sequence shown here is derived from an EMBL/GenBank/DDBJ whole genome shotgun (WGS) entry which is preliminary data.</text>
</comment>
<gene>
    <name evidence="2" type="ORF">D9V37_18135</name>
</gene>
<sequence>MTVLAVLSVLAGVAGCGQQPSGSARSEGSSSPSSSSSGDAAASQSWLLRFDSYVGEDGEGRQATYVTLTPATGTATVVTMRPVEPMQASGGAVSLLVDASHRWALLDSKPQATSDRAKGVVRLYDLSANGAKRAVSVRRLSHDPSLRTDWVSFDPTDAGVLRVVSGRTVWKVDLATQQAQQEGTLPQKTGWIYGGGFAQNTGEPFIEDTGSFETIPAGNGEDSTEPVQRAGGRVLDPLGDEPYGDAPSPCEVSAGFVTSGGDTWAFCVAGRTLQTKVLDEGSSTWRDVGQPTSDVVPTDSDPVFVLPPTQG</sequence>
<feature type="region of interest" description="Disordered" evidence="1">
    <location>
        <begin position="16"/>
        <end position="40"/>
    </location>
</feature>
<protein>
    <submittedName>
        <fullName evidence="2">Uncharacterized protein</fullName>
    </submittedName>
</protein>